<evidence type="ECO:0000256" key="5">
    <source>
        <dbReference type="ARBA" id="ARBA00023002"/>
    </source>
</evidence>
<gene>
    <name evidence="15" type="primary">dmdC_3</name>
    <name evidence="15" type="ORF">GAK29_02414</name>
</gene>
<name>A0A833PEE4_ACIBZ</name>
<keyword evidence="3 10" id="KW-0285">Flavoprotein</keyword>
<dbReference type="InterPro" id="IPR006091">
    <property type="entry name" value="Acyl-CoA_Oxase/DH_mid-dom"/>
</dbReference>
<proteinExistence type="inferred from homology"/>
<evidence type="ECO:0000259" key="14">
    <source>
        <dbReference type="Pfam" id="PF12806"/>
    </source>
</evidence>
<comment type="cofactor">
    <cofactor evidence="1 10">
        <name>FAD</name>
        <dbReference type="ChEBI" id="CHEBI:57692"/>
    </cofactor>
</comment>
<keyword evidence="4 10" id="KW-0274">FAD</keyword>
<dbReference type="InterPro" id="IPR037069">
    <property type="entry name" value="AcylCoA_DH/ox_N_sf"/>
</dbReference>
<feature type="domain" description="Acyl-CoA dehydrogenase/oxidase C-terminal" evidence="11">
    <location>
        <begin position="344"/>
        <end position="512"/>
    </location>
</feature>
<evidence type="ECO:0000256" key="9">
    <source>
        <dbReference type="ARBA" id="ARBA00069043"/>
    </source>
</evidence>
<reference evidence="16" key="1">
    <citation type="journal article" date="2020" name="MBio">
        <title>Horizontal gene transfer to a defensive symbiont with a reduced genome amongst a multipartite beetle microbiome.</title>
        <authorList>
            <person name="Waterworth S.C."/>
            <person name="Florez L.V."/>
            <person name="Rees E.R."/>
            <person name="Hertweck C."/>
            <person name="Kaltenpoth M."/>
            <person name="Kwan J.C."/>
        </authorList>
    </citation>
    <scope>NUCLEOTIDE SEQUENCE [LARGE SCALE GENOMIC DNA]</scope>
</reference>
<dbReference type="GO" id="GO:0050660">
    <property type="term" value="F:flavin adenine dinucleotide binding"/>
    <property type="evidence" value="ECO:0007669"/>
    <property type="project" value="InterPro"/>
</dbReference>
<evidence type="ECO:0000256" key="7">
    <source>
        <dbReference type="ARBA" id="ARBA00058683"/>
    </source>
</evidence>
<dbReference type="PANTHER" id="PTHR42803:SF1">
    <property type="entry name" value="BROAD-SPECIFICITY LINEAR ACYL-COA DEHYDROGENASE FADE5"/>
    <property type="match status" value="1"/>
</dbReference>
<dbReference type="Gene3D" id="1.10.540.10">
    <property type="entry name" value="Acyl-CoA dehydrogenase/oxidase, N-terminal domain"/>
    <property type="match status" value="1"/>
</dbReference>
<keyword evidence="5 10" id="KW-0560">Oxidoreductase</keyword>
<dbReference type="Proteomes" id="UP000490535">
    <property type="component" value="Unassembled WGS sequence"/>
</dbReference>
<evidence type="ECO:0000259" key="13">
    <source>
        <dbReference type="Pfam" id="PF02771"/>
    </source>
</evidence>
<dbReference type="Pfam" id="PF12806">
    <property type="entry name" value="Acyl-CoA_dh_C"/>
    <property type="match status" value="1"/>
</dbReference>
<feature type="domain" description="Acyl-CoA oxidase/dehydrogenase middle" evidence="12">
    <location>
        <begin position="225"/>
        <end position="334"/>
    </location>
</feature>
<evidence type="ECO:0000256" key="3">
    <source>
        <dbReference type="ARBA" id="ARBA00022630"/>
    </source>
</evidence>
<dbReference type="Pfam" id="PF02770">
    <property type="entry name" value="Acyl-CoA_dh_M"/>
    <property type="match status" value="1"/>
</dbReference>
<dbReference type="InterPro" id="IPR036250">
    <property type="entry name" value="AcylCo_DH-like_C"/>
</dbReference>
<dbReference type="EC" id="1.3.99.41" evidence="8"/>
<accession>A0A833PEE4</accession>
<evidence type="ECO:0000256" key="6">
    <source>
        <dbReference type="ARBA" id="ARBA00051388"/>
    </source>
</evidence>
<dbReference type="SUPFAM" id="SSF47203">
    <property type="entry name" value="Acyl-CoA dehydrogenase C-terminal domain-like"/>
    <property type="match status" value="1"/>
</dbReference>
<evidence type="ECO:0000256" key="8">
    <source>
        <dbReference type="ARBA" id="ARBA00066694"/>
    </source>
</evidence>
<evidence type="ECO:0000259" key="12">
    <source>
        <dbReference type="Pfam" id="PF02770"/>
    </source>
</evidence>
<dbReference type="EMBL" id="WNDP01000055">
    <property type="protein sequence ID" value="KAF1024699.1"/>
    <property type="molecule type" value="Genomic_DNA"/>
</dbReference>
<dbReference type="InterPro" id="IPR009075">
    <property type="entry name" value="AcylCo_DH/oxidase_C"/>
</dbReference>
<evidence type="ECO:0000256" key="10">
    <source>
        <dbReference type="RuleBase" id="RU362125"/>
    </source>
</evidence>
<comment type="function">
    <text evidence="7">Involved in the assimilation of dimethylsulphoniopropionate (DMSP), an important compound in the fixation of carbon in marine phytoplankton, by mediating the conversion of 3-(methylthio)propanoyl-CoA (MMPA-CoA) to 3-(methylthio)acryloyl-CoA (MTA-CoA).</text>
</comment>
<dbReference type="InterPro" id="IPR013786">
    <property type="entry name" value="AcylCoA_DH/ox_N"/>
</dbReference>
<dbReference type="InterPro" id="IPR025878">
    <property type="entry name" value="Acyl-CoA_dh-like_C_dom"/>
</dbReference>
<dbReference type="Pfam" id="PF00441">
    <property type="entry name" value="Acyl-CoA_dh_1"/>
    <property type="match status" value="1"/>
</dbReference>
<evidence type="ECO:0000313" key="16">
    <source>
        <dbReference type="Proteomes" id="UP000490535"/>
    </source>
</evidence>
<evidence type="ECO:0000256" key="4">
    <source>
        <dbReference type="ARBA" id="ARBA00022827"/>
    </source>
</evidence>
<dbReference type="AlphaFoldDB" id="A0A833PEE4"/>
<dbReference type="SUPFAM" id="SSF56645">
    <property type="entry name" value="Acyl-CoA dehydrogenase NM domain-like"/>
    <property type="match status" value="1"/>
</dbReference>
<dbReference type="GO" id="GO:0016627">
    <property type="term" value="F:oxidoreductase activity, acting on the CH-CH group of donors"/>
    <property type="evidence" value="ECO:0007669"/>
    <property type="project" value="InterPro"/>
</dbReference>
<evidence type="ECO:0000259" key="11">
    <source>
        <dbReference type="Pfam" id="PF00441"/>
    </source>
</evidence>
<feature type="domain" description="Acetyl-CoA dehydrogenase-like C-terminal" evidence="14">
    <location>
        <begin position="529"/>
        <end position="655"/>
    </location>
</feature>
<dbReference type="InterPro" id="IPR046373">
    <property type="entry name" value="Acyl-CoA_Oxase/DH_mid-dom_sf"/>
</dbReference>
<comment type="catalytic activity">
    <reaction evidence="6">
        <text>3-(methylsulfanyl)propanoyl-CoA + oxidized [electron-transfer flavoprotein] + H(+) = 3-(methylsulfanyl)acryloyl-CoA + reduced [electron-transfer flavoprotein]</text>
        <dbReference type="Rhea" id="RHEA:52612"/>
        <dbReference type="Rhea" id="RHEA-COMP:10685"/>
        <dbReference type="Rhea" id="RHEA-COMP:10686"/>
        <dbReference type="ChEBI" id="CHEBI:15378"/>
        <dbReference type="ChEBI" id="CHEBI:57692"/>
        <dbReference type="ChEBI" id="CHEBI:58307"/>
        <dbReference type="ChEBI" id="CHEBI:82815"/>
        <dbReference type="ChEBI" id="CHEBI:84994"/>
        <dbReference type="EC" id="1.3.99.41"/>
    </reaction>
    <physiologicalReaction direction="left-to-right" evidence="6">
        <dbReference type="Rhea" id="RHEA:52613"/>
    </physiologicalReaction>
</comment>
<dbReference type="FunFam" id="2.40.110.10:FF:000031">
    <property type="entry name" value="Acyl-CoA dehydrogenase, putative"/>
    <property type="match status" value="1"/>
</dbReference>
<feature type="domain" description="Acyl-CoA dehydrogenase/oxidase N-terminal" evidence="13">
    <location>
        <begin position="106"/>
        <end position="220"/>
    </location>
</feature>
<evidence type="ECO:0000256" key="2">
    <source>
        <dbReference type="ARBA" id="ARBA00009347"/>
    </source>
</evidence>
<evidence type="ECO:0000256" key="1">
    <source>
        <dbReference type="ARBA" id="ARBA00001974"/>
    </source>
</evidence>
<organism evidence="15 16">
    <name type="scientific">Acinetobacter bereziniae</name>
    <name type="common">Acinetobacter genomosp. 10</name>
    <dbReference type="NCBI Taxonomy" id="106648"/>
    <lineage>
        <taxon>Bacteria</taxon>
        <taxon>Pseudomonadati</taxon>
        <taxon>Pseudomonadota</taxon>
        <taxon>Gammaproteobacteria</taxon>
        <taxon>Moraxellales</taxon>
        <taxon>Moraxellaceae</taxon>
        <taxon>Acinetobacter</taxon>
    </lineage>
</organism>
<dbReference type="PANTHER" id="PTHR42803">
    <property type="entry name" value="ACYL-COA DEHYDROGENASE"/>
    <property type="match status" value="1"/>
</dbReference>
<dbReference type="InterPro" id="IPR052166">
    <property type="entry name" value="Diverse_Acyl-CoA_DH"/>
</dbReference>
<sequence>MHLQLSSYFSLTLQSQRNNHEILVRHYKMLHDVAEQICVIEDTHRIYEDYKSGLTSIEETDMPQYKAPLRDMHFVLHELLNAEEHYAKLPAFQETVSRELIDQYLEAGADFCENELSPLNQIGDREGCKWDDGVVTTPTGFKAAYDKYVELGFPSLSVPEEHGGQGLPGSLATAISEMVGAANWAWGMYPGLSHGAVRTIEHHGSAEQKTTYLPKLVSGEWTGTMCLTESHAGSDLGIIRSKAEPQADGSYAISGEKIFISAGEHDMAENIVHIVLARLPGAPKGTKGISLFIVPKFNVNADGSIADRNSVRCGSIEHKMGIHGNATCVINFDNAKGFLIGPENRGLHAMFTFMNTARIGTAVQGLTASESSFQGALAYAKDRLAMRSLSGPKSPEKEADPIIVHPAVRNMLMTQKAFAEGGRALVYFLSQYADVVEQGVTEEDRKFADNILSLLTPIAKAFLTETGSESAKHGVQVFGGHGFISEHGMEQIVRDTRISCLYEGTTEIQALDLLGRKVLGTQGAMLKDFTKIIHKFAEANKDNANLKEFVEPLAALNKEWGDLTMQIGIKAMQNPDEVGAAAVDYLYFSGYVTLAFLWARMALVAQQKLAEGSTETGFYNAKIKTARFYFKKILPRVRSHVDVIAGGLDPLMSLDAEDFAF</sequence>
<dbReference type="InterPro" id="IPR009100">
    <property type="entry name" value="AcylCoA_DH/oxidase_NM_dom_sf"/>
</dbReference>
<evidence type="ECO:0000313" key="15">
    <source>
        <dbReference type="EMBL" id="KAF1024699.1"/>
    </source>
</evidence>
<comment type="caution">
    <text evidence="15">The sequence shown here is derived from an EMBL/GenBank/DDBJ whole genome shotgun (WGS) entry which is preliminary data.</text>
</comment>
<dbReference type="Gene3D" id="2.40.110.10">
    <property type="entry name" value="Butyryl-CoA Dehydrogenase, subunit A, domain 2"/>
    <property type="match status" value="1"/>
</dbReference>
<dbReference type="Gene3D" id="1.20.140.10">
    <property type="entry name" value="Butyryl-CoA Dehydrogenase, subunit A, domain 3"/>
    <property type="match status" value="1"/>
</dbReference>
<protein>
    <recommendedName>
        <fullName evidence="9">3-methylmercaptopropionyl-CoA dehydrogenase</fullName>
        <ecNumber evidence="8">1.3.99.41</ecNumber>
    </recommendedName>
</protein>
<comment type="similarity">
    <text evidence="2 10">Belongs to the acyl-CoA dehydrogenase family.</text>
</comment>
<dbReference type="Pfam" id="PF02771">
    <property type="entry name" value="Acyl-CoA_dh_N"/>
    <property type="match status" value="1"/>
</dbReference>